<dbReference type="Proteomes" id="UP001231189">
    <property type="component" value="Unassembled WGS sequence"/>
</dbReference>
<dbReference type="GO" id="GO:0032196">
    <property type="term" value="P:transposition"/>
    <property type="evidence" value="ECO:0007669"/>
    <property type="project" value="InterPro"/>
</dbReference>
<dbReference type="AlphaFoldDB" id="A0AAD8WSG7"/>
<dbReference type="EMBL" id="JAUUTY010000002">
    <property type="protein sequence ID" value="KAK1677116.1"/>
    <property type="molecule type" value="Genomic_DNA"/>
</dbReference>
<dbReference type="PANTHER" id="PTHR33157">
    <property type="entry name" value="AUTONOMOUS TRANSPOSABLE ELEMENT EN-1 MOSAIC PROTEIN-RELATED"/>
    <property type="match status" value="1"/>
</dbReference>
<protein>
    <submittedName>
        <fullName evidence="3">Uncharacterized protein</fullName>
    </submittedName>
</protein>
<comment type="caution">
    <text evidence="3">The sequence shown here is derived from an EMBL/GenBank/DDBJ whole genome shotgun (WGS) entry which is preliminary data.</text>
</comment>
<evidence type="ECO:0000313" key="3">
    <source>
        <dbReference type="EMBL" id="KAK1677116.1"/>
    </source>
</evidence>
<organism evidence="3 4">
    <name type="scientific">Lolium multiflorum</name>
    <name type="common">Italian ryegrass</name>
    <name type="synonym">Lolium perenne subsp. multiflorum</name>
    <dbReference type="NCBI Taxonomy" id="4521"/>
    <lineage>
        <taxon>Eukaryota</taxon>
        <taxon>Viridiplantae</taxon>
        <taxon>Streptophyta</taxon>
        <taxon>Embryophyta</taxon>
        <taxon>Tracheophyta</taxon>
        <taxon>Spermatophyta</taxon>
        <taxon>Magnoliopsida</taxon>
        <taxon>Liliopsida</taxon>
        <taxon>Poales</taxon>
        <taxon>Poaceae</taxon>
        <taxon>BOP clade</taxon>
        <taxon>Pooideae</taxon>
        <taxon>Poodae</taxon>
        <taxon>Poeae</taxon>
        <taxon>Poeae Chloroplast Group 2 (Poeae type)</taxon>
        <taxon>Loliodinae</taxon>
        <taxon>Loliinae</taxon>
        <taxon>Lolium</taxon>
    </lineage>
</organism>
<gene>
    <name evidence="2" type="ORF">QYE76_023320</name>
    <name evidence="3" type="ORF">QYE76_037964</name>
</gene>
<dbReference type="EMBL" id="JAUUTY010000006">
    <property type="protein sequence ID" value="KAK1617803.1"/>
    <property type="molecule type" value="Genomic_DNA"/>
</dbReference>
<evidence type="ECO:0000313" key="2">
    <source>
        <dbReference type="EMBL" id="KAK1617803.1"/>
    </source>
</evidence>
<dbReference type="InterPro" id="IPR039266">
    <property type="entry name" value="EN-1/SPM"/>
</dbReference>
<evidence type="ECO:0000256" key="1">
    <source>
        <dbReference type="SAM" id="MobiDB-lite"/>
    </source>
</evidence>
<reference evidence="3" key="1">
    <citation type="submission" date="2023-07" db="EMBL/GenBank/DDBJ databases">
        <title>A chromosome-level genome assembly of Lolium multiflorum.</title>
        <authorList>
            <person name="Chen Y."/>
            <person name="Copetti D."/>
            <person name="Kolliker R."/>
            <person name="Studer B."/>
        </authorList>
    </citation>
    <scope>NUCLEOTIDE SEQUENCE</scope>
    <source>
        <strain evidence="3">02402/16</strain>
        <tissue evidence="3">Leaf</tissue>
    </source>
</reference>
<proteinExistence type="predicted"/>
<sequence length="403" mass="46273">MPNTVLGALLRYHYPQKVYDKTSRPPADVPATKWQHWYMKGELGDTMADRVKNDFKARYKWPDNEPEQQTKFEKTLENCCNKLARQQVYNARIFAVQAFYAEEKHEAITFKAAKTKYLEAREYERVPFSWINTDAWISLSSRWASDAFISNSKLKRAARLSRPESVHHGGSCSVTRTCQQMEEKYGRPFGVLEGYAIHAGASREEVANLENKDMPEIANTRAQEYMEQYRDAMIERNGEDVDWLHGPFDPQVMYESTGGKPHGRFAIGDGAFDSESVRLNCSAGDTSEFHRAKRQREENDFDQRLQDREREFVERMKQREMEIITQVHQNSNEATIQRTGDSSFGYRQAERNIANDGIQPPTRGTSGTGNENMGENVHGSAETTLETNGHVDSFLELLRSTPQ</sequence>
<name>A0AAD8WSG7_LOLMU</name>
<keyword evidence="4" id="KW-1185">Reference proteome</keyword>
<evidence type="ECO:0000313" key="4">
    <source>
        <dbReference type="Proteomes" id="UP001231189"/>
    </source>
</evidence>
<feature type="region of interest" description="Disordered" evidence="1">
    <location>
        <begin position="351"/>
        <end position="390"/>
    </location>
</feature>
<accession>A0AAD8WSG7</accession>
<feature type="compositionally biased region" description="Polar residues" evidence="1">
    <location>
        <begin position="362"/>
        <end position="373"/>
    </location>
</feature>